<protein>
    <submittedName>
        <fullName evidence="4">Transposase</fullName>
    </submittedName>
</protein>
<dbReference type="NCBIfam" id="NF033578">
    <property type="entry name" value="transpos_IS5_1"/>
    <property type="match status" value="1"/>
</dbReference>
<organism evidence="4 6">
    <name type="scientific">Microcystis aeruginosa NIES-44</name>
    <dbReference type="NCBI Taxonomy" id="449439"/>
    <lineage>
        <taxon>Bacteria</taxon>
        <taxon>Bacillati</taxon>
        <taxon>Cyanobacteriota</taxon>
        <taxon>Cyanophyceae</taxon>
        <taxon>Oscillatoriophycideae</taxon>
        <taxon>Chroococcales</taxon>
        <taxon>Microcystaceae</taxon>
        <taxon>Microcystis</taxon>
    </lineage>
</organism>
<dbReference type="PANTHER" id="PTHR33803:SF3">
    <property type="entry name" value="BLL1974 PROTEIN"/>
    <property type="match status" value="1"/>
</dbReference>
<dbReference type="EMBL" id="BBPA01000070">
    <property type="protein sequence ID" value="GAL95275.1"/>
    <property type="molecule type" value="Genomic_DNA"/>
</dbReference>
<dbReference type="AlphaFoldDB" id="A0A0A1VWL7"/>
<dbReference type="InterPro" id="IPR047710">
    <property type="entry name" value="Transpos_IS5-like"/>
</dbReference>
<dbReference type="Proteomes" id="UP000030321">
    <property type="component" value="Unassembled WGS sequence"/>
</dbReference>
<evidence type="ECO:0000313" key="6">
    <source>
        <dbReference type="Proteomes" id="UP000030321"/>
    </source>
</evidence>
<dbReference type="PANTHER" id="PTHR33803">
    <property type="entry name" value="IS1478 TRANSPOSASE"/>
    <property type="match status" value="1"/>
</dbReference>
<name>A0A0A1VWL7_MICAE</name>
<feature type="domain" description="Transposase InsH N-terminal" evidence="1">
    <location>
        <begin position="19"/>
        <end position="116"/>
    </location>
</feature>
<dbReference type="EMBL" id="BBPA01000051">
    <property type="protein sequence ID" value="GAL93939.1"/>
    <property type="molecule type" value="Genomic_DNA"/>
</dbReference>
<dbReference type="InterPro" id="IPR025668">
    <property type="entry name" value="Tnp_DDE_dom"/>
</dbReference>
<reference evidence="4" key="2">
    <citation type="journal article" date="2015" name="Genome Announc.">
        <title>Whole Genome Sequence of the Non-Microcystin-Producing Microcystis aeruginosa Strain NIES-44.</title>
        <authorList>
            <person name="Okano K."/>
            <person name="Miyata N."/>
            <person name="Ozaki Y."/>
        </authorList>
    </citation>
    <scope>NUCLEOTIDE SEQUENCE</scope>
    <source>
        <strain evidence="4">NIES-44</strain>
    </source>
</reference>
<sequence length="501" mass="58636">MYRKTNESSIAPENFELPFEGKLSADNRWIIMAELIPWEEFEEEYAQNFDEEMGAPAKPFRMALGALIIKEKLKTSDRETIEQIKENPYLQYFLGMSAYSNEALFDATMFVNFRKRISKNLINKINKRMVMRERKKKEIAEKSERKEEEKESQIKNKGKLILDASCAPADLSYPQDLGILNQARKKTENILDCLYQNLRIKLKKKPRTYRKRARKDYLKVAKKRRCSQKERREAIKKQLQYIKRNLSQIEKLIEGGSELSSLSKRNYKMLLVVTEVYRQQLWMWENKSSRIDDRIVSITQPHIRPIVRGKAGKPVEFGAKISVSCFESYVFLDHLSWDNFNESGDLQAQVEEYKEFTGYYPESVHVDKIYRTRKNLAWCKERGIRISGVPLGRPPKNISKETKKQALEDEGIRNAIEGKFGQAKRRYSLDCIMTKLDKTSETDLAITFLVINLSNLLRQVNCLFLSLFLYTSKFSFIHPSLIRKDDKKADFSTEKLILNSG</sequence>
<proteinExistence type="predicted"/>
<evidence type="ECO:0000313" key="4">
    <source>
        <dbReference type="EMBL" id="GAL93939.1"/>
    </source>
</evidence>
<reference evidence="6" key="1">
    <citation type="journal article" date="2015" name="Genome">
        <title>Whole Genome Sequence of the Non-Microcystin-Producing Microcystis aeruginosa Strain NIES-44.</title>
        <authorList>
            <person name="Okano K."/>
            <person name="Miyata N."/>
            <person name="Ozaki Y."/>
        </authorList>
    </citation>
    <scope>NUCLEOTIDE SEQUENCE [LARGE SCALE GENOMIC DNA]</scope>
    <source>
        <strain evidence="6">NIES-44</strain>
    </source>
</reference>
<evidence type="ECO:0000259" key="1">
    <source>
        <dbReference type="Pfam" id="PF05598"/>
    </source>
</evidence>
<evidence type="ECO:0000313" key="3">
    <source>
        <dbReference type="EMBL" id="GAL92009.1"/>
    </source>
</evidence>
<gene>
    <name evidence="3" type="ORF">N44_00297</name>
    <name evidence="4" type="ORF">N44_02519</name>
    <name evidence="5" type="ORF">N44_04130</name>
</gene>
<accession>A0A0A1VWL7</accession>
<evidence type="ECO:0000259" key="2">
    <source>
        <dbReference type="Pfam" id="PF13586"/>
    </source>
</evidence>
<dbReference type="Pfam" id="PF05598">
    <property type="entry name" value="DUF772"/>
    <property type="match status" value="1"/>
</dbReference>
<feature type="domain" description="Transposase DDE" evidence="2">
    <location>
        <begin position="364"/>
        <end position="453"/>
    </location>
</feature>
<comment type="caution">
    <text evidence="4">The sequence shown here is derived from an EMBL/GenBank/DDBJ whole genome shotgun (WGS) entry which is preliminary data.</text>
</comment>
<dbReference type="RefSeq" id="WP_045357571.1">
    <property type="nucleotide sequence ID" value="NZ_BBPA01000018.1"/>
</dbReference>
<dbReference type="Pfam" id="PF13586">
    <property type="entry name" value="DDE_Tnp_1_2"/>
    <property type="match status" value="1"/>
</dbReference>
<evidence type="ECO:0000313" key="5">
    <source>
        <dbReference type="EMBL" id="GAL95275.1"/>
    </source>
</evidence>
<dbReference type="EMBL" id="BBPA01000018">
    <property type="protein sequence ID" value="GAL92009.1"/>
    <property type="molecule type" value="Genomic_DNA"/>
</dbReference>
<dbReference type="InterPro" id="IPR008490">
    <property type="entry name" value="Transposase_InsH_N"/>
</dbReference>